<keyword evidence="1" id="KW-0805">Transcription regulation</keyword>
<keyword evidence="7" id="KW-1185">Reference proteome</keyword>
<dbReference type="CDD" id="cd00038">
    <property type="entry name" value="CAP_ED"/>
    <property type="match status" value="1"/>
</dbReference>
<dbReference type="Pfam" id="PF13545">
    <property type="entry name" value="HTH_Crp_2"/>
    <property type="match status" value="1"/>
</dbReference>
<dbReference type="InterPro" id="IPR012318">
    <property type="entry name" value="HTH_CRP"/>
</dbReference>
<keyword evidence="3" id="KW-0804">Transcription</keyword>
<dbReference type="PANTHER" id="PTHR24567:SF26">
    <property type="entry name" value="REGULATORY PROTEIN YEIL"/>
    <property type="match status" value="1"/>
</dbReference>
<protein>
    <submittedName>
        <fullName evidence="6">Crp/Fnr family transcriptional regulator</fullName>
    </submittedName>
</protein>
<dbReference type="SUPFAM" id="SSF51206">
    <property type="entry name" value="cAMP-binding domain-like"/>
    <property type="match status" value="1"/>
</dbReference>
<proteinExistence type="predicted"/>
<dbReference type="PROSITE" id="PS51063">
    <property type="entry name" value="HTH_CRP_2"/>
    <property type="match status" value="1"/>
</dbReference>
<dbReference type="InterPro" id="IPR014710">
    <property type="entry name" value="RmlC-like_jellyroll"/>
</dbReference>
<dbReference type="InterPro" id="IPR036390">
    <property type="entry name" value="WH_DNA-bd_sf"/>
</dbReference>
<evidence type="ECO:0000259" key="4">
    <source>
        <dbReference type="PROSITE" id="PS50042"/>
    </source>
</evidence>
<gene>
    <name evidence="6" type="ORF">ACFPN2_22160</name>
</gene>
<dbReference type="InterPro" id="IPR000595">
    <property type="entry name" value="cNMP-bd_dom"/>
</dbReference>
<accession>A0ABV8SYI9</accession>
<comment type="caution">
    <text evidence="6">The sequence shown here is derived from an EMBL/GenBank/DDBJ whole genome shotgun (WGS) entry which is preliminary data.</text>
</comment>
<reference evidence="7" key="1">
    <citation type="journal article" date="2019" name="Int. J. Syst. Evol. Microbiol.">
        <title>The Global Catalogue of Microorganisms (GCM) 10K type strain sequencing project: providing services to taxonomists for standard genome sequencing and annotation.</title>
        <authorList>
            <consortium name="The Broad Institute Genomics Platform"/>
            <consortium name="The Broad Institute Genome Sequencing Center for Infectious Disease"/>
            <person name="Wu L."/>
            <person name="Ma J."/>
        </authorList>
    </citation>
    <scope>NUCLEOTIDE SEQUENCE [LARGE SCALE GENOMIC DNA]</scope>
    <source>
        <strain evidence="7">CGMCC 1.10759</strain>
    </source>
</reference>
<keyword evidence="2" id="KW-0238">DNA-binding</keyword>
<dbReference type="InterPro" id="IPR050397">
    <property type="entry name" value="Env_Response_Regulators"/>
</dbReference>
<sequence length="201" mass="22701">METIPLEKQQTLKEAGEAPAAIFQVQHGHLKLMRHLPDGRSRFIVLYSAGSTFGETAVITKRPIYDHTTIALVPSRVRRLAVTDFWELYARHREISDALCRKFARLVRLQFDRQDLKGTLRLRSRIATMLATLAEQLGSTDEHGDVTFTLPISHTDIADHVEATRQAVQREISALSAAGLIRRKGDRWSVPDLRLLRAAAQ</sequence>
<dbReference type="Proteomes" id="UP001595904">
    <property type="component" value="Unassembled WGS sequence"/>
</dbReference>
<dbReference type="SUPFAM" id="SSF46785">
    <property type="entry name" value="Winged helix' DNA-binding domain"/>
    <property type="match status" value="1"/>
</dbReference>
<name>A0ABV8SYI9_9GAMM</name>
<organism evidence="6 7">
    <name type="scientific">Steroidobacter flavus</name>
    <dbReference type="NCBI Taxonomy" id="1842136"/>
    <lineage>
        <taxon>Bacteria</taxon>
        <taxon>Pseudomonadati</taxon>
        <taxon>Pseudomonadota</taxon>
        <taxon>Gammaproteobacteria</taxon>
        <taxon>Steroidobacterales</taxon>
        <taxon>Steroidobacteraceae</taxon>
        <taxon>Steroidobacter</taxon>
    </lineage>
</organism>
<evidence type="ECO:0000313" key="7">
    <source>
        <dbReference type="Proteomes" id="UP001595904"/>
    </source>
</evidence>
<evidence type="ECO:0000256" key="2">
    <source>
        <dbReference type="ARBA" id="ARBA00023125"/>
    </source>
</evidence>
<dbReference type="RefSeq" id="WP_380600661.1">
    <property type="nucleotide sequence ID" value="NZ_JBHSDU010000010.1"/>
</dbReference>
<dbReference type="EMBL" id="JBHSDU010000010">
    <property type="protein sequence ID" value="MFC4311805.1"/>
    <property type="molecule type" value="Genomic_DNA"/>
</dbReference>
<evidence type="ECO:0000256" key="3">
    <source>
        <dbReference type="ARBA" id="ARBA00023163"/>
    </source>
</evidence>
<dbReference type="PROSITE" id="PS50042">
    <property type="entry name" value="CNMP_BINDING_3"/>
    <property type="match status" value="1"/>
</dbReference>
<dbReference type="Gene3D" id="2.60.120.10">
    <property type="entry name" value="Jelly Rolls"/>
    <property type="match status" value="1"/>
</dbReference>
<evidence type="ECO:0000259" key="5">
    <source>
        <dbReference type="PROSITE" id="PS51063"/>
    </source>
</evidence>
<feature type="domain" description="HTH crp-type" evidence="5">
    <location>
        <begin position="120"/>
        <end position="194"/>
    </location>
</feature>
<dbReference type="PANTHER" id="PTHR24567">
    <property type="entry name" value="CRP FAMILY TRANSCRIPTIONAL REGULATORY PROTEIN"/>
    <property type="match status" value="1"/>
</dbReference>
<feature type="domain" description="Cyclic nucleotide-binding" evidence="4">
    <location>
        <begin position="1"/>
        <end position="63"/>
    </location>
</feature>
<dbReference type="InterPro" id="IPR018490">
    <property type="entry name" value="cNMP-bd_dom_sf"/>
</dbReference>
<dbReference type="SMART" id="SM00419">
    <property type="entry name" value="HTH_CRP"/>
    <property type="match status" value="1"/>
</dbReference>
<evidence type="ECO:0000256" key="1">
    <source>
        <dbReference type="ARBA" id="ARBA00023015"/>
    </source>
</evidence>
<dbReference type="Pfam" id="PF00027">
    <property type="entry name" value="cNMP_binding"/>
    <property type="match status" value="1"/>
</dbReference>
<evidence type="ECO:0000313" key="6">
    <source>
        <dbReference type="EMBL" id="MFC4311805.1"/>
    </source>
</evidence>